<sequence length="171" mass="19487">MNKKTYLRYVICLMAALSAVAAANPHTIDVELKVANAVDELLLFRDGQQIDIIDFPKNKKFIRFTFPDGYRKFDLKVFEMNEVAEKETIMAAYAASREQGVSQFNTLWRGHASSTQNAREFQVHQQGRSTLVVRNKNVDGTPEGVLHDYILRFSVNGITYLSDPSIRNKQN</sequence>
<dbReference type="Proteomes" id="UP000631300">
    <property type="component" value="Unassembled WGS sequence"/>
</dbReference>
<keyword evidence="3" id="KW-1185">Reference proteome</keyword>
<organism evidence="2 3">
    <name type="scientific">Alteromonas halophila</name>
    <dbReference type="NCBI Taxonomy" id="516698"/>
    <lineage>
        <taxon>Bacteria</taxon>
        <taxon>Pseudomonadati</taxon>
        <taxon>Pseudomonadota</taxon>
        <taxon>Gammaproteobacteria</taxon>
        <taxon>Alteromonadales</taxon>
        <taxon>Alteromonadaceae</taxon>
        <taxon>Alteromonas/Salinimonas group</taxon>
        <taxon>Alteromonas</taxon>
    </lineage>
</organism>
<dbReference type="AlphaFoldDB" id="A0A918JIT5"/>
<feature type="chain" id="PRO_5037456011" evidence="1">
    <location>
        <begin position="23"/>
        <end position="171"/>
    </location>
</feature>
<protein>
    <submittedName>
        <fullName evidence="2">Uncharacterized protein</fullName>
    </submittedName>
</protein>
<keyword evidence="1" id="KW-0732">Signal</keyword>
<reference evidence="2" key="2">
    <citation type="submission" date="2020-09" db="EMBL/GenBank/DDBJ databases">
        <authorList>
            <person name="Sun Q."/>
            <person name="Kim S."/>
        </authorList>
    </citation>
    <scope>NUCLEOTIDE SEQUENCE</scope>
    <source>
        <strain evidence="2">KCTC 22164</strain>
    </source>
</reference>
<gene>
    <name evidence="2" type="ORF">GCM10007391_10280</name>
</gene>
<evidence type="ECO:0000256" key="1">
    <source>
        <dbReference type="SAM" id="SignalP"/>
    </source>
</evidence>
<comment type="caution">
    <text evidence="2">The sequence shown here is derived from an EMBL/GenBank/DDBJ whole genome shotgun (WGS) entry which is preliminary data.</text>
</comment>
<reference evidence="2" key="1">
    <citation type="journal article" date="2014" name="Int. J. Syst. Evol. Microbiol.">
        <title>Complete genome sequence of Corynebacterium casei LMG S-19264T (=DSM 44701T), isolated from a smear-ripened cheese.</title>
        <authorList>
            <consortium name="US DOE Joint Genome Institute (JGI-PGF)"/>
            <person name="Walter F."/>
            <person name="Albersmeier A."/>
            <person name="Kalinowski J."/>
            <person name="Ruckert C."/>
        </authorList>
    </citation>
    <scope>NUCLEOTIDE SEQUENCE</scope>
    <source>
        <strain evidence="2">KCTC 22164</strain>
    </source>
</reference>
<dbReference type="RefSeq" id="WP_229805010.1">
    <property type="nucleotide sequence ID" value="NZ_BMXP01000002.1"/>
</dbReference>
<evidence type="ECO:0000313" key="3">
    <source>
        <dbReference type="Proteomes" id="UP000631300"/>
    </source>
</evidence>
<feature type="signal peptide" evidence="1">
    <location>
        <begin position="1"/>
        <end position="22"/>
    </location>
</feature>
<proteinExistence type="predicted"/>
<dbReference type="EMBL" id="BMXP01000002">
    <property type="protein sequence ID" value="GGW79448.1"/>
    <property type="molecule type" value="Genomic_DNA"/>
</dbReference>
<accession>A0A918JIT5</accession>
<evidence type="ECO:0000313" key="2">
    <source>
        <dbReference type="EMBL" id="GGW79448.1"/>
    </source>
</evidence>
<name>A0A918JIT5_9ALTE</name>